<dbReference type="EMBL" id="CAJVQB010004665">
    <property type="protein sequence ID" value="CAG8642317.1"/>
    <property type="molecule type" value="Genomic_DNA"/>
</dbReference>
<evidence type="ECO:0000313" key="1">
    <source>
        <dbReference type="EMBL" id="CAG8642317.1"/>
    </source>
</evidence>
<name>A0ABN7UNU5_GIGMA</name>
<comment type="caution">
    <text evidence="1">The sequence shown here is derived from an EMBL/GenBank/DDBJ whole genome shotgun (WGS) entry which is preliminary data.</text>
</comment>
<reference evidence="1 2" key="1">
    <citation type="submission" date="2021-06" db="EMBL/GenBank/DDBJ databases">
        <authorList>
            <person name="Kallberg Y."/>
            <person name="Tangrot J."/>
            <person name="Rosling A."/>
        </authorList>
    </citation>
    <scope>NUCLEOTIDE SEQUENCE [LARGE SCALE GENOMIC DNA]</scope>
    <source>
        <strain evidence="1 2">120-4 pot B 10/14</strain>
    </source>
</reference>
<sequence length="72" mass="8352">MLRLSKRKLQAPLLQINDNELELIYQAMALKEIGCKSSDLMELKIKKCQQIKSATKQSLEKENLDDNECEKK</sequence>
<gene>
    <name evidence="1" type="ORF">GMARGA_LOCUS8910</name>
</gene>
<accession>A0ABN7UNU5</accession>
<keyword evidence="2" id="KW-1185">Reference proteome</keyword>
<dbReference type="Proteomes" id="UP000789901">
    <property type="component" value="Unassembled WGS sequence"/>
</dbReference>
<protein>
    <submittedName>
        <fullName evidence="1">3572_t:CDS:1</fullName>
    </submittedName>
</protein>
<organism evidence="1 2">
    <name type="scientific">Gigaspora margarita</name>
    <dbReference type="NCBI Taxonomy" id="4874"/>
    <lineage>
        <taxon>Eukaryota</taxon>
        <taxon>Fungi</taxon>
        <taxon>Fungi incertae sedis</taxon>
        <taxon>Mucoromycota</taxon>
        <taxon>Glomeromycotina</taxon>
        <taxon>Glomeromycetes</taxon>
        <taxon>Diversisporales</taxon>
        <taxon>Gigasporaceae</taxon>
        <taxon>Gigaspora</taxon>
    </lineage>
</organism>
<proteinExistence type="predicted"/>
<evidence type="ECO:0000313" key="2">
    <source>
        <dbReference type="Proteomes" id="UP000789901"/>
    </source>
</evidence>